<feature type="region of interest" description="Disordered" evidence="1">
    <location>
        <begin position="354"/>
        <end position="401"/>
    </location>
</feature>
<evidence type="ECO:0000313" key="3">
    <source>
        <dbReference type="Proteomes" id="UP001456524"/>
    </source>
</evidence>
<feature type="compositionally biased region" description="Basic residues" evidence="1">
    <location>
        <begin position="176"/>
        <end position="192"/>
    </location>
</feature>
<keyword evidence="3" id="KW-1185">Reference proteome</keyword>
<sequence>MAITLLMGQSTWRHGGFVEAFAGHGAMDGLDRGMSRLNRKNETPRLGYQSRGSIQASSTLQLTEDSVRKFTAVDNFPEDHDCTCPLFLFNTASQAGTSLPCCNHSPSTITGSVFAILPTSAYQNIRSPLSSSTRLSKPLPSHQVRHSSARRIESASHIIEETRRIPNRPEAFHLAHKTSKHGGAHPQSKHRPSPSSPLTKSTRAKTFQLQLNLPASVQLSRRALVTVFWECASLQLNDECDIVLRLIRDEHGSAVSKPTINSNSPAYQQIQSLWLLLRARSDDVRKAGPLVLKAHLYFCPPGPDYLSPVANRIDPEALALDDSGGGHRQTIEAERTLAQAASYKYVIPAKRANRSDEEYPVRKRARHASDVPPRDVQESPVKKRARQDSQVTPPDQQNADYTTISIGNLSLRGGADPHRQPRNPFFPRDIPVPETFVTYHAKFTVKHAGGEEYYTVMVPLEPDGSMPFGTMDLMYEFTAWKHSTSGRDAPHVSWDDFCNIRRFTSELI</sequence>
<feature type="compositionally biased region" description="Polar residues" evidence="1">
    <location>
        <begin position="388"/>
        <end position="401"/>
    </location>
</feature>
<reference evidence="2 3" key="1">
    <citation type="journal article" date="2022" name="G3 (Bethesda)">
        <title>Enemy or ally: a genomic approach to elucidate the lifestyle of Phyllosticta citrichinaensis.</title>
        <authorList>
            <person name="Buijs V.A."/>
            <person name="Groenewald J.Z."/>
            <person name="Haridas S."/>
            <person name="LaButti K.M."/>
            <person name="Lipzen A."/>
            <person name="Martin F.M."/>
            <person name="Barry K."/>
            <person name="Grigoriev I.V."/>
            <person name="Crous P.W."/>
            <person name="Seidl M.F."/>
        </authorList>
    </citation>
    <scope>NUCLEOTIDE SEQUENCE [LARGE SCALE GENOMIC DNA]</scope>
    <source>
        <strain evidence="2 3">CBS 129764</strain>
    </source>
</reference>
<evidence type="ECO:0000313" key="2">
    <source>
        <dbReference type="EMBL" id="KAK8173465.1"/>
    </source>
</evidence>
<evidence type="ECO:0000256" key="1">
    <source>
        <dbReference type="SAM" id="MobiDB-lite"/>
    </source>
</evidence>
<name>A0ABR1XYR0_9PEZI</name>
<accession>A0ABR1XYR0</accession>
<organism evidence="2 3">
    <name type="scientific">Phyllosticta citrichinensis</name>
    <dbReference type="NCBI Taxonomy" id="1130410"/>
    <lineage>
        <taxon>Eukaryota</taxon>
        <taxon>Fungi</taxon>
        <taxon>Dikarya</taxon>
        <taxon>Ascomycota</taxon>
        <taxon>Pezizomycotina</taxon>
        <taxon>Dothideomycetes</taxon>
        <taxon>Dothideomycetes incertae sedis</taxon>
        <taxon>Botryosphaeriales</taxon>
        <taxon>Phyllostictaceae</taxon>
        <taxon>Phyllosticta</taxon>
    </lineage>
</organism>
<feature type="region of interest" description="Disordered" evidence="1">
    <location>
        <begin position="128"/>
        <end position="151"/>
    </location>
</feature>
<dbReference type="Proteomes" id="UP001456524">
    <property type="component" value="Unassembled WGS sequence"/>
</dbReference>
<proteinExistence type="predicted"/>
<feature type="compositionally biased region" description="Basic and acidic residues" evidence="1">
    <location>
        <begin position="354"/>
        <end position="381"/>
    </location>
</feature>
<comment type="caution">
    <text evidence="2">The sequence shown here is derived from an EMBL/GenBank/DDBJ whole genome shotgun (WGS) entry which is preliminary data.</text>
</comment>
<feature type="region of interest" description="Disordered" evidence="1">
    <location>
        <begin position="176"/>
        <end position="202"/>
    </location>
</feature>
<gene>
    <name evidence="2" type="ORF">IWX90DRAFT_499317</name>
</gene>
<protein>
    <submittedName>
        <fullName evidence="2">Uncharacterized protein</fullName>
    </submittedName>
</protein>
<dbReference type="EMBL" id="JBBWUH010000003">
    <property type="protein sequence ID" value="KAK8173465.1"/>
    <property type="molecule type" value="Genomic_DNA"/>
</dbReference>